<protein>
    <recommendedName>
        <fullName evidence="1">Haem-binding uptake Tiki superfamily ChaN domain-containing protein</fullName>
    </recommendedName>
</protein>
<dbReference type="OrthoDB" id="1680202at2"/>
<dbReference type="CDD" id="cd14727">
    <property type="entry name" value="ChanN-like"/>
    <property type="match status" value="1"/>
</dbReference>
<proteinExistence type="predicted"/>
<keyword evidence="3" id="KW-1185">Reference proteome</keyword>
<accession>A0A4R9K7B3</accession>
<gene>
    <name evidence="2" type="ORF">EHQ64_12035</name>
</gene>
<dbReference type="EMBL" id="RQGF01000028">
    <property type="protein sequence ID" value="TGL60555.1"/>
    <property type="molecule type" value="Genomic_DNA"/>
</dbReference>
<name>A0A4R9K7B3_9LEPT</name>
<dbReference type="InterPro" id="IPR007314">
    <property type="entry name" value="Cofac_haem-bd_dom"/>
</dbReference>
<evidence type="ECO:0000259" key="1">
    <source>
        <dbReference type="Pfam" id="PF04187"/>
    </source>
</evidence>
<reference evidence="2" key="1">
    <citation type="journal article" date="2019" name="PLoS Negl. Trop. Dis.">
        <title>Revisiting the worldwide diversity of Leptospira species in the environment.</title>
        <authorList>
            <person name="Vincent A.T."/>
            <person name="Schiettekatte O."/>
            <person name="Bourhy P."/>
            <person name="Veyrier F.J."/>
            <person name="Picardeau M."/>
        </authorList>
    </citation>
    <scope>NUCLEOTIDE SEQUENCE [LARGE SCALE GENOMIC DNA]</scope>
    <source>
        <strain evidence="2">201702455</strain>
    </source>
</reference>
<evidence type="ECO:0000313" key="2">
    <source>
        <dbReference type="EMBL" id="TGL60555.1"/>
    </source>
</evidence>
<feature type="domain" description="Haem-binding uptake Tiki superfamily ChaN" evidence="1">
    <location>
        <begin position="40"/>
        <end position="244"/>
    </location>
</feature>
<dbReference type="RefSeq" id="WP_135649727.1">
    <property type="nucleotide sequence ID" value="NZ_RQGF01000028.1"/>
</dbReference>
<comment type="caution">
    <text evidence="2">The sequence shown here is derived from an EMBL/GenBank/DDBJ whole genome shotgun (WGS) entry which is preliminary data.</text>
</comment>
<organism evidence="2 3">
    <name type="scientific">Leptospira sarikeiensis</name>
    <dbReference type="NCBI Taxonomy" id="2484943"/>
    <lineage>
        <taxon>Bacteria</taxon>
        <taxon>Pseudomonadati</taxon>
        <taxon>Spirochaetota</taxon>
        <taxon>Spirochaetia</taxon>
        <taxon>Leptospirales</taxon>
        <taxon>Leptospiraceae</taxon>
        <taxon>Leptospira</taxon>
    </lineage>
</organism>
<dbReference type="Gene3D" id="3.40.50.11550">
    <property type="match status" value="1"/>
</dbReference>
<dbReference type="Pfam" id="PF04187">
    <property type="entry name" value="Cofac_haem_bdg"/>
    <property type="match status" value="1"/>
</dbReference>
<dbReference type="Proteomes" id="UP000297762">
    <property type="component" value="Unassembled WGS sequence"/>
</dbReference>
<dbReference type="SUPFAM" id="SSF159501">
    <property type="entry name" value="EreA/ChaN-like"/>
    <property type="match status" value="1"/>
</dbReference>
<sequence length="285" mass="32752">MSFRKCFLIFLFPSVIFSQSSSVEIYDTKTRSKSDLSSILEKAKDVDVIIFGEEHNDKPGHAWKLETFKSLTSAFSPVLSLEMLEKDQQRSVDEYCKNEITEKGFLNSGKFWPNYVADYHPMVSFAKEKNLPVLAANAPRKYVSLVSNQGLDSLYKIRSPFLPPRYTYTMFRQKEYEDLLAAMIAEHGPTGFSPDKQKFIDAQNVWDASMADSIAEASYLLKRKIVHVNGRFHSDRNLGLTYRLKQMGLRVLVFSIFPFEEGKNIQEEDWGLADFLVISERKPLP</sequence>
<evidence type="ECO:0000313" key="3">
    <source>
        <dbReference type="Proteomes" id="UP000297762"/>
    </source>
</evidence>
<dbReference type="AlphaFoldDB" id="A0A4R9K7B3"/>